<dbReference type="Pfam" id="PF07885">
    <property type="entry name" value="Ion_trans_2"/>
    <property type="match status" value="1"/>
</dbReference>
<gene>
    <name evidence="5" type="ORF">SYV04_05090</name>
</gene>
<dbReference type="InterPro" id="IPR036721">
    <property type="entry name" value="RCK_C_sf"/>
</dbReference>
<dbReference type="InterPro" id="IPR003148">
    <property type="entry name" value="RCK_N"/>
</dbReference>
<dbReference type="Gene3D" id="3.30.70.1450">
    <property type="entry name" value="Regulator of K+ conductance, C-terminal domain"/>
    <property type="match status" value="2"/>
</dbReference>
<organism evidence="5 6">
    <name type="scientific">Hyalangium rubrum</name>
    <dbReference type="NCBI Taxonomy" id="3103134"/>
    <lineage>
        <taxon>Bacteria</taxon>
        <taxon>Pseudomonadati</taxon>
        <taxon>Myxococcota</taxon>
        <taxon>Myxococcia</taxon>
        <taxon>Myxococcales</taxon>
        <taxon>Cystobacterineae</taxon>
        <taxon>Archangiaceae</taxon>
        <taxon>Hyalangium</taxon>
    </lineage>
</organism>
<name>A0ABU5GX26_9BACT</name>
<evidence type="ECO:0000259" key="3">
    <source>
        <dbReference type="PROSITE" id="PS51201"/>
    </source>
</evidence>
<dbReference type="SUPFAM" id="SSF81324">
    <property type="entry name" value="Voltage-gated potassium channels"/>
    <property type="match status" value="1"/>
</dbReference>
<evidence type="ECO:0000256" key="1">
    <source>
        <dbReference type="ARBA" id="ARBA00004651"/>
    </source>
</evidence>
<evidence type="ECO:0000259" key="4">
    <source>
        <dbReference type="PROSITE" id="PS51202"/>
    </source>
</evidence>
<dbReference type="InterPro" id="IPR050721">
    <property type="entry name" value="Trk_Ktr_HKT_K-transport"/>
</dbReference>
<evidence type="ECO:0000313" key="6">
    <source>
        <dbReference type="Proteomes" id="UP001291309"/>
    </source>
</evidence>
<keyword evidence="2" id="KW-0812">Transmembrane</keyword>
<dbReference type="SUPFAM" id="SSF116726">
    <property type="entry name" value="TrkA C-terminal domain-like"/>
    <property type="match status" value="2"/>
</dbReference>
<dbReference type="EMBL" id="JAXIVS010000001">
    <property type="protein sequence ID" value="MDY7225743.1"/>
    <property type="molecule type" value="Genomic_DNA"/>
</dbReference>
<proteinExistence type="predicted"/>
<dbReference type="PANTHER" id="PTHR43833">
    <property type="entry name" value="POTASSIUM CHANNEL PROTEIN 2-RELATED-RELATED"/>
    <property type="match status" value="1"/>
</dbReference>
<feature type="transmembrane region" description="Helical" evidence="2">
    <location>
        <begin position="27"/>
        <end position="46"/>
    </location>
</feature>
<comment type="caution">
    <text evidence="5">The sequence shown here is derived from an EMBL/GenBank/DDBJ whole genome shotgun (WGS) entry which is preliminary data.</text>
</comment>
<dbReference type="Gene3D" id="1.10.287.70">
    <property type="match status" value="1"/>
</dbReference>
<dbReference type="RefSeq" id="WP_321544446.1">
    <property type="nucleotide sequence ID" value="NZ_JAXIVS010000001.1"/>
</dbReference>
<dbReference type="Proteomes" id="UP001291309">
    <property type="component" value="Unassembled WGS sequence"/>
</dbReference>
<accession>A0ABU5GX26</accession>
<dbReference type="PANTHER" id="PTHR43833:SF13">
    <property type="entry name" value="POTASSIUM CHANNEL PROTEIN 2-RELATED"/>
    <property type="match status" value="1"/>
</dbReference>
<dbReference type="Pfam" id="PF02080">
    <property type="entry name" value="TrkA_C"/>
    <property type="match status" value="2"/>
</dbReference>
<dbReference type="InterPro" id="IPR036291">
    <property type="entry name" value="NAD(P)-bd_dom_sf"/>
</dbReference>
<dbReference type="PROSITE" id="PS51201">
    <property type="entry name" value="RCK_N"/>
    <property type="match status" value="1"/>
</dbReference>
<feature type="domain" description="RCK C-terminal" evidence="4">
    <location>
        <begin position="478"/>
        <end position="562"/>
    </location>
</feature>
<dbReference type="Pfam" id="PF02254">
    <property type="entry name" value="TrkA_N"/>
    <property type="match status" value="2"/>
</dbReference>
<feature type="transmembrane region" description="Helical" evidence="2">
    <location>
        <begin position="83"/>
        <end position="109"/>
    </location>
</feature>
<evidence type="ECO:0000256" key="2">
    <source>
        <dbReference type="SAM" id="Phobius"/>
    </source>
</evidence>
<comment type="subcellular location">
    <subcellularLocation>
        <location evidence="1">Cell membrane</location>
        <topology evidence="1">Multi-pass membrane protein</topology>
    </subcellularLocation>
</comment>
<feature type="transmembrane region" description="Helical" evidence="2">
    <location>
        <begin position="58"/>
        <end position="76"/>
    </location>
</feature>
<dbReference type="SUPFAM" id="SSF51735">
    <property type="entry name" value="NAD(P)-binding Rossmann-fold domains"/>
    <property type="match status" value="2"/>
</dbReference>
<dbReference type="InterPro" id="IPR013099">
    <property type="entry name" value="K_chnl_dom"/>
</dbReference>
<keyword evidence="2" id="KW-0472">Membrane</keyword>
<evidence type="ECO:0000313" key="5">
    <source>
        <dbReference type="EMBL" id="MDY7225743.1"/>
    </source>
</evidence>
<dbReference type="Gene3D" id="3.40.50.720">
    <property type="entry name" value="NAD(P)-binding Rossmann-like Domain"/>
    <property type="match status" value="2"/>
</dbReference>
<reference evidence="5 6" key="1">
    <citation type="submission" date="2023-12" db="EMBL/GenBank/DDBJ databases">
        <title>the genome sequence of Hyalangium sp. s54d21.</title>
        <authorList>
            <person name="Zhang X."/>
        </authorList>
    </citation>
    <scope>NUCLEOTIDE SEQUENCE [LARGE SCALE GENOMIC DNA]</scope>
    <source>
        <strain evidence="6">s54d21</strain>
    </source>
</reference>
<dbReference type="PROSITE" id="PS51202">
    <property type="entry name" value="RCK_C"/>
    <property type="match status" value="2"/>
</dbReference>
<keyword evidence="6" id="KW-1185">Reference proteome</keyword>
<sequence length="562" mass="62427">MKFLSSQLAYFFADATARRNIRALLRLLLLLAVLVVSYTVVFHVVMAWEGQEHSWLTGLYWTLTVMTTLGFGDITFQSDLGRFFSIVVLLSGVIFLLVLLPFTFIQFFYSPWMEAQQQQRAPRQLPETTSGHVVLTHYGPVTISLISRLEFYGRAYVVLEEDLARALELHDRGIKVMVGARDDQQTYRNLRIDRAAMLVAGGDDFLNTNIAFTVRELTETVPIVTMAQKPESVDVLELAGSNHVVQLPVMLGRSLARRTMAGEVRANVIGRFGELIIAEAPVTGTPFVGKTLAESRLREVTGVNVVGVWQRGQFILPTPNTRIEPTTVLLLAGTTSQLEHFDSLFVIYNVFDRPVLILGGGRVGQAVAATLREREVPYRIVEKDPEQARHLDHVVLGSAADLEVLKRAGIDEAPTALITTNDDGINIYLTIYCRRLRPDMQIITRATMERNVSTLHRAGADFVMSYASMGANSIINLLERDDVVMLAEGLDVFRYPAGKELIGRSLRDTRIREETGCSVIALETTGGGTSVNPEPGTVIVEGTELILVGTADGERRFKQRFT</sequence>
<dbReference type="InterPro" id="IPR006037">
    <property type="entry name" value="RCK_C"/>
</dbReference>
<feature type="domain" description="RCK N-terminal" evidence="3">
    <location>
        <begin position="352"/>
        <end position="464"/>
    </location>
</feature>
<protein>
    <submittedName>
        <fullName evidence="5">NAD-binding protein</fullName>
    </submittedName>
</protein>
<keyword evidence="2" id="KW-1133">Transmembrane helix</keyword>
<feature type="domain" description="RCK C-terminal" evidence="4">
    <location>
        <begin position="263"/>
        <end position="347"/>
    </location>
</feature>